<dbReference type="RefSeq" id="WP_157834062.1">
    <property type="nucleotide sequence ID" value="NZ_JMIY01000005.1"/>
</dbReference>
<comment type="caution">
    <text evidence="1">The sequence shown here is derived from an EMBL/GenBank/DDBJ whole genome shotgun (WGS) entry which is preliminary data.</text>
</comment>
<evidence type="ECO:0000313" key="2">
    <source>
        <dbReference type="Proteomes" id="UP000027153"/>
    </source>
</evidence>
<dbReference type="AlphaFoldDB" id="A0A062V460"/>
<sequence length="52" mass="5892">MEFVAKVHKLGIDPCVDVPERIINKLLRDARKQSGPVQVKGTLNARHIKQML</sequence>
<dbReference type="EMBL" id="JMIY01000005">
    <property type="protein sequence ID" value="KCZ71383.1"/>
    <property type="molecule type" value="Genomic_DNA"/>
</dbReference>
<accession>A0A062V460</accession>
<evidence type="ECO:0000313" key="1">
    <source>
        <dbReference type="EMBL" id="KCZ71383.1"/>
    </source>
</evidence>
<gene>
    <name evidence="1" type="ORF">ANME2D_02111</name>
</gene>
<reference evidence="1 2" key="1">
    <citation type="journal article" date="2013" name="Nature">
        <title>Anaerobic oxidation of methane coupled to nitrate reduction in a novel archaeal lineage.</title>
        <authorList>
            <person name="Haroon M.F."/>
            <person name="Hu S."/>
            <person name="Shi Y."/>
            <person name="Imelfort M."/>
            <person name="Keller J."/>
            <person name="Hugenholtz P."/>
            <person name="Yuan Z."/>
            <person name="Tyson G.W."/>
        </authorList>
    </citation>
    <scope>NUCLEOTIDE SEQUENCE [LARGE SCALE GENOMIC DNA]</scope>
    <source>
        <strain evidence="1 2">ANME-2d</strain>
    </source>
</reference>
<dbReference type="Proteomes" id="UP000027153">
    <property type="component" value="Unassembled WGS sequence"/>
</dbReference>
<protein>
    <submittedName>
        <fullName evidence="1">Uncharacterized protein</fullName>
    </submittedName>
</protein>
<organism evidence="1 2">
    <name type="scientific">Candidatus Methanoperedens nitratireducens</name>
    <dbReference type="NCBI Taxonomy" id="1392998"/>
    <lineage>
        <taxon>Archaea</taxon>
        <taxon>Methanobacteriati</taxon>
        <taxon>Methanobacteriota</taxon>
        <taxon>Stenosarchaea group</taxon>
        <taxon>Methanomicrobia</taxon>
        <taxon>Methanosarcinales</taxon>
        <taxon>ANME-2 cluster</taxon>
        <taxon>Candidatus Methanoperedentaceae</taxon>
        <taxon>Candidatus Methanoperedens</taxon>
    </lineage>
</organism>
<name>A0A062V460_9EURY</name>
<proteinExistence type="predicted"/>
<keyword evidence="2" id="KW-1185">Reference proteome</keyword>